<name>A0A198ADV4_9BACL</name>
<evidence type="ECO:0000313" key="1">
    <source>
        <dbReference type="EMBL" id="OAS19236.1"/>
    </source>
</evidence>
<proteinExistence type="predicted"/>
<sequence>MLKDLKDRFDEVQEYYIVSEKELEWLIQQAEKAERYKIALESVYNAPARETMRNYAEKALKE</sequence>
<dbReference type="EMBL" id="LYPB01000058">
    <property type="protein sequence ID" value="OAS19236.1"/>
    <property type="molecule type" value="Genomic_DNA"/>
</dbReference>
<keyword evidence="2" id="KW-1185">Reference proteome</keyword>
<reference evidence="1 2" key="1">
    <citation type="submission" date="2016-05" db="EMBL/GenBank/DDBJ databases">
        <title>Paenibacillus sp. 1ZS3-15 nov., isolated from the rhizosphere soil.</title>
        <authorList>
            <person name="Zhang X.X."/>
            <person name="Zhang J."/>
        </authorList>
    </citation>
    <scope>NUCLEOTIDE SEQUENCE [LARGE SCALE GENOMIC DNA]</scope>
    <source>
        <strain evidence="1 2">1ZS3-15</strain>
    </source>
</reference>
<evidence type="ECO:0000313" key="2">
    <source>
        <dbReference type="Proteomes" id="UP000078454"/>
    </source>
</evidence>
<comment type="caution">
    <text evidence="1">The sequence shown here is derived from an EMBL/GenBank/DDBJ whole genome shotgun (WGS) entry which is preliminary data.</text>
</comment>
<accession>A0A198ADV4</accession>
<dbReference type="Proteomes" id="UP000078454">
    <property type="component" value="Unassembled WGS sequence"/>
</dbReference>
<dbReference type="AlphaFoldDB" id="A0A198ADV4"/>
<dbReference type="STRING" id="1850517.A8708_26355"/>
<gene>
    <name evidence="1" type="ORF">A8708_26355</name>
</gene>
<dbReference type="RefSeq" id="WP_068663634.1">
    <property type="nucleotide sequence ID" value="NZ_LYPB01000058.1"/>
</dbReference>
<organism evidence="1 2">
    <name type="scientific">Paenibacillus oryzisoli</name>
    <dbReference type="NCBI Taxonomy" id="1850517"/>
    <lineage>
        <taxon>Bacteria</taxon>
        <taxon>Bacillati</taxon>
        <taxon>Bacillota</taxon>
        <taxon>Bacilli</taxon>
        <taxon>Bacillales</taxon>
        <taxon>Paenibacillaceae</taxon>
        <taxon>Paenibacillus</taxon>
    </lineage>
</organism>
<protein>
    <submittedName>
        <fullName evidence="1">Uncharacterized protein</fullName>
    </submittedName>
</protein>